<accession>A0A117I6Z9</accession>
<protein>
    <recommendedName>
        <fullName evidence="1">Amidohydrolase 3 domain-containing protein</fullName>
    </recommendedName>
</protein>
<sequence length="548" mass="58809">MTDVIYRNAVVHTVDPDRPSASAVAVTGDRITAVGDDATIAALAGPDTQIVDLGGRLLLPGFVDAHNHLRLGSDVASAQLAGAATLDEVYRRLTAWIEANPDATWIEGESLDYSAFPAGQMPTAADLDAITGDKPAFVLTYDVHTAWLNTAALRFLGITRDHTELPFGTAKLDPVTGEPTGFLTNFAVKGLARDGQRAMAEFLPWASEDRRYGRLLSSLDMAIANGLTTVVEPQNSLDDIGLFTRARSEGRLKSRVIAGLFHPRGTPASDLADFAEAIKQYQDDQFRLGPLKLYIDDVVEPHTAALLEPYYNEPGNRGATYYEPTEFAEVLTGLDAAGFQAFVHATGDRGIRTVLDGVAAARAANGARDARHQIVHVECLHPDDVARFAELGVVACMQPRHGAPDVAGPGKDWAEAIGPERSEHAWAFRSLQQAGAVLAFSSDWTVAEMDPLSHLYTAVTRRGRGDTPAWVPEQGITLDEAVYAYTMGSAYANFCEDNRGSITPGKYADFAVVSDNIFAGPPEAIRDATIDMTIVGGEIVFDRAAAIA</sequence>
<gene>
    <name evidence="2" type="ORF">RMCB_4866</name>
</gene>
<evidence type="ECO:0000259" key="1">
    <source>
        <dbReference type="Pfam" id="PF07969"/>
    </source>
</evidence>
<dbReference type="Gene3D" id="3.10.310.70">
    <property type="match status" value="1"/>
</dbReference>
<dbReference type="OrthoDB" id="3173428at2"/>
<dbReference type="RefSeq" id="WP_062830842.1">
    <property type="nucleotide sequence ID" value="NZ_BCSX01000044.1"/>
</dbReference>
<keyword evidence="3" id="KW-1185">Reference proteome</keyword>
<dbReference type="Gene3D" id="2.30.40.10">
    <property type="entry name" value="Urease, subunit C, domain 1"/>
    <property type="match status" value="1"/>
</dbReference>
<dbReference type="EMBL" id="BCSX01000044">
    <property type="protein sequence ID" value="GAS90770.1"/>
    <property type="molecule type" value="Genomic_DNA"/>
</dbReference>
<dbReference type="CDD" id="cd01300">
    <property type="entry name" value="YtcJ_like"/>
    <property type="match status" value="1"/>
</dbReference>
<reference evidence="3" key="1">
    <citation type="journal article" date="2016" name="Genome Announc.">
        <title>Draft Genome Sequences of Five Rapidly Growing Mycobacterium Species, M. thermoresistibile, M. fortuitum subsp. acetamidolyticum, M. canariasense, M. brisbanense, and M. novocastrense.</title>
        <authorList>
            <person name="Katahira K."/>
            <person name="Ogura Y."/>
            <person name="Gotoh Y."/>
            <person name="Hayashi T."/>
        </authorList>
    </citation>
    <scope>NUCLEOTIDE SEQUENCE [LARGE SCALE GENOMIC DNA]</scope>
    <source>
        <strain evidence="3">JCM15654</strain>
    </source>
</reference>
<dbReference type="SUPFAM" id="SSF51556">
    <property type="entry name" value="Metallo-dependent hydrolases"/>
    <property type="match status" value="1"/>
</dbReference>
<dbReference type="PANTHER" id="PTHR22642:SF2">
    <property type="entry name" value="PROTEIN LONG AFTER FAR-RED 3"/>
    <property type="match status" value="1"/>
</dbReference>
<evidence type="ECO:0000313" key="3">
    <source>
        <dbReference type="Proteomes" id="UP000069620"/>
    </source>
</evidence>
<dbReference type="PANTHER" id="PTHR22642">
    <property type="entry name" value="IMIDAZOLONEPROPIONASE"/>
    <property type="match status" value="1"/>
</dbReference>
<dbReference type="SUPFAM" id="SSF51338">
    <property type="entry name" value="Composite domain of metallo-dependent hydrolases"/>
    <property type="match status" value="1"/>
</dbReference>
<comment type="caution">
    <text evidence="2">The sequence shown here is derived from an EMBL/GenBank/DDBJ whole genome shotgun (WGS) entry which is preliminary data.</text>
</comment>
<reference evidence="3" key="2">
    <citation type="submission" date="2016-02" db="EMBL/GenBank/DDBJ databases">
        <title>Draft genome sequence of five rapidly growing Mycobacterium species.</title>
        <authorList>
            <person name="Katahira K."/>
            <person name="Gotou Y."/>
            <person name="Iida K."/>
            <person name="Ogura Y."/>
            <person name="Hayashi T."/>
        </authorList>
    </citation>
    <scope>NUCLEOTIDE SEQUENCE [LARGE SCALE GENOMIC DNA]</scope>
    <source>
        <strain evidence="3">JCM15654</strain>
    </source>
</reference>
<dbReference type="InterPro" id="IPR033932">
    <property type="entry name" value="YtcJ-like"/>
</dbReference>
<feature type="domain" description="Amidohydrolase 3" evidence="1">
    <location>
        <begin position="49"/>
        <end position="541"/>
    </location>
</feature>
<name>A0A117I6Z9_9MYCO</name>
<dbReference type="InterPro" id="IPR011059">
    <property type="entry name" value="Metal-dep_hydrolase_composite"/>
</dbReference>
<dbReference type="InterPro" id="IPR013108">
    <property type="entry name" value="Amidohydro_3"/>
</dbReference>
<dbReference type="GO" id="GO:0016810">
    <property type="term" value="F:hydrolase activity, acting on carbon-nitrogen (but not peptide) bonds"/>
    <property type="evidence" value="ECO:0007669"/>
    <property type="project" value="InterPro"/>
</dbReference>
<dbReference type="Gene3D" id="3.20.20.140">
    <property type="entry name" value="Metal-dependent hydrolases"/>
    <property type="match status" value="1"/>
</dbReference>
<dbReference type="Pfam" id="PF07969">
    <property type="entry name" value="Amidohydro_3"/>
    <property type="match status" value="1"/>
</dbReference>
<dbReference type="Proteomes" id="UP000069620">
    <property type="component" value="Unassembled WGS sequence"/>
</dbReference>
<dbReference type="InterPro" id="IPR032466">
    <property type="entry name" value="Metal_Hydrolase"/>
</dbReference>
<dbReference type="AlphaFoldDB" id="A0A117I6Z9"/>
<evidence type="ECO:0000313" key="2">
    <source>
        <dbReference type="EMBL" id="GAS90770.1"/>
    </source>
</evidence>
<proteinExistence type="predicted"/>
<dbReference type="STRING" id="146020.RMCB_4866"/>
<organism evidence="2 3">
    <name type="scientific">Mycolicibacterium brisbanense</name>
    <dbReference type="NCBI Taxonomy" id="146020"/>
    <lineage>
        <taxon>Bacteria</taxon>
        <taxon>Bacillati</taxon>
        <taxon>Actinomycetota</taxon>
        <taxon>Actinomycetes</taxon>
        <taxon>Mycobacteriales</taxon>
        <taxon>Mycobacteriaceae</taxon>
        <taxon>Mycolicibacterium</taxon>
    </lineage>
</organism>